<accession>A0A183FLP4</accession>
<dbReference type="Proteomes" id="UP000050761">
    <property type="component" value="Unassembled WGS sequence"/>
</dbReference>
<protein>
    <submittedName>
        <fullName evidence="3">Transcriptional regulator</fullName>
    </submittedName>
</protein>
<sequence>MAVGASLSSIEERANPVLAMLENCRKASTFEPHTTSWLAPREVLAGDADILAQQVEERTSVTVNVSGNDVELSET</sequence>
<dbReference type="AlphaFoldDB" id="A0A183FLP4"/>
<proteinExistence type="predicted"/>
<dbReference type="WBParaSite" id="HPBE_0000820801-mRNA-1">
    <property type="protein sequence ID" value="HPBE_0000820801-mRNA-1"/>
    <property type="gene ID" value="HPBE_0000820801"/>
</dbReference>
<reference evidence="3" key="2">
    <citation type="submission" date="2019-09" db="UniProtKB">
        <authorList>
            <consortium name="WormBaseParasite"/>
        </authorList>
    </citation>
    <scope>IDENTIFICATION</scope>
</reference>
<evidence type="ECO:0000313" key="3">
    <source>
        <dbReference type="WBParaSite" id="HPBE_0000820801-mRNA-1"/>
    </source>
</evidence>
<keyword evidence="2" id="KW-1185">Reference proteome</keyword>
<dbReference type="EMBL" id="UZAH01026087">
    <property type="protein sequence ID" value="VDO75400.1"/>
    <property type="molecule type" value="Genomic_DNA"/>
</dbReference>
<reference evidence="1 2" key="1">
    <citation type="submission" date="2018-11" db="EMBL/GenBank/DDBJ databases">
        <authorList>
            <consortium name="Pathogen Informatics"/>
        </authorList>
    </citation>
    <scope>NUCLEOTIDE SEQUENCE [LARGE SCALE GENOMIC DNA]</scope>
</reference>
<gene>
    <name evidence="1" type="ORF">HPBE_LOCUS8209</name>
</gene>
<organism evidence="2 3">
    <name type="scientific">Heligmosomoides polygyrus</name>
    <name type="common">Parasitic roundworm</name>
    <dbReference type="NCBI Taxonomy" id="6339"/>
    <lineage>
        <taxon>Eukaryota</taxon>
        <taxon>Metazoa</taxon>
        <taxon>Ecdysozoa</taxon>
        <taxon>Nematoda</taxon>
        <taxon>Chromadorea</taxon>
        <taxon>Rhabditida</taxon>
        <taxon>Rhabditina</taxon>
        <taxon>Rhabditomorpha</taxon>
        <taxon>Strongyloidea</taxon>
        <taxon>Heligmosomidae</taxon>
        <taxon>Heligmosomoides</taxon>
    </lineage>
</organism>
<accession>A0A3P7XLL7</accession>
<name>A0A183FLP4_HELPZ</name>
<evidence type="ECO:0000313" key="2">
    <source>
        <dbReference type="Proteomes" id="UP000050761"/>
    </source>
</evidence>
<evidence type="ECO:0000313" key="1">
    <source>
        <dbReference type="EMBL" id="VDO75400.1"/>
    </source>
</evidence>